<sequence length="296" mass="30009">MASVAFIGLGNMGGPMAKNLLAAGHSVCVFDLSTEACEALEAAGASVAASAAAATDGVEYVVSMLPAGKHVAGTYLGESGLLAQLNSDVTVLDCSTIDAATSREVGAAAEAMGIGFMDAPVSGGVAAAAAGTLTFMCGGSEETFLKARELLSAMGKNIFHAGPHGAGQVAKGCNNMLLAIHMLGTCEALEMGARNGLDPAVLSEIMLASSGRNWSLEVYNPYPGVMENAPASNDYQPGFMVDLMVKDLGLAMDIAKDAGVDNALGQLAQSLYEGHQAAGNGSRDFSSALERLRKPA</sequence>
<dbReference type="PIRSF" id="PIRSF000103">
    <property type="entry name" value="HIBADH"/>
    <property type="match status" value="1"/>
</dbReference>
<organism evidence="9 10">
    <name type="scientific">Parahalioglobus pacificus</name>
    <dbReference type="NCBI Taxonomy" id="930806"/>
    <lineage>
        <taxon>Bacteria</taxon>
        <taxon>Pseudomonadati</taxon>
        <taxon>Pseudomonadota</taxon>
        <taxon>Gammaproteobacteria</taxon>
        <taxon>Cellvibrionales</taxon>
        <taxon>Halieaceae</taxon>
        <taxon>Parahalioglobus</taxon>
    </lineage>
</organism>
<dbReference type="SUPFAM" id="SSF51735">
    <property type="entry name" value="NAD(P)-binding Rossmann-fold domains"/>
    <property type="match status" value="1"/>
</dbReference>
<dbReference type="EMBL" id="BMYM01000001">
    <property type="protein sequence ID" value="GHD27181.1"/>
    <property type="molecule type" value="Genomic_DNA"/>
</dbReference>
<keyword evidence="3 6" id="KW-0560">Oxidoreductase</keyword>
<dbReference type="Gene3D" id="3.40.50.720">
    <property type="entry name" value="NAD(P)-binding Rossmann-like Domain"/>
    <property type="match status" value="1"/>
</dbReference>
<dbReference type="InterPro" id="IPR002204">
    <property type="entry name" value="3-OH-isobutyrate_DH-rel_CS"/>
</dbReference>
<reference evidence="9" key="1">
    <citation type="journal article" date="2014" name="Int. J. Syst. Evol. Microbiol.">
        <title>Complete genome sequence of Corynebacterium casei LMG S-19264T (=DSM 44701T), isolated from a smear-ripened cheese.</title>
        <authorList>
            <consortium name="US DOE Joint Genome Institute (JGI-PGF)"/>
            <person name="Walter F."/>
            <person name="Albersmeier A."/>
            <person name="Kalinowski J."/>
            <person name="Ruckert C."/>
        </authorList>
    </citation>
    <scope>NUCLEOTIDE SEQUENCE</scope>
    <source>
        <strain evidence="9">KCTC 23430</strain>
    </source>
</reference>
<dbReference type="InterPro" id="IPR015815">
    <property type="entry name" value="HIBADH-related"/>
</dbReference>
<dbReference type="GO" id="GO:0050661">
    <property type="term" value="F:NADP binding"/>
    <property type="evidence" value="ECO:0007669"/>
    <property type="project" value="InterPro"/>
</dbReference>
<evidence type="ECO:0000256" key="2">
    <source>
        <dbReference type="ARBA" id="ARBA00022456"/>
    </source>
</evidence>
<dbReference type="SUPFAM" id="SSF48179">
    <property type="entry name" value="6-phosphogluconate dehydrogenase C-terminal domain-like"/>
    <property type="match status" value="1"/>
</dbReference>
<dbReference type="GO" id="GO:0008442">
    <property type="term" value="F:3-hydroxyisobutyrate dehydrogenase activity"/>
    <property type="evidence" value="ECO:0007669"/>
    <property type="project" value="UniProtKB-EC"/>
</dbReference>
<dbReference type="Proteomes" id="UP000644693">
    <property type="component" value="Unassembled WGS sequence"/>
</dbReference>
<proteinExistence type="inferred from homology"/>
<evidence type="ECO:0000256" key="3">
    <source>
        <dbReference type="ARBA" id="ARBA00023002"/>
    </source>
</evidence>
<comment type="caution">
    <text evidence="9">The sequence shown here is derived from an EMBL/GenBank/DDBJ whole genome shotgun (WGS) entry which is preliminary data.</text>
</comment>
<dbReference type="PROSITE" id="PS00895">
    <property type="entry name" value="3_HYDROXYISOBUT_DH"/>
    <property type="match status" value="1"/>
</dbReference>
<dbReference type="NCBIfam" id="TIGR01692">
    <property type="entry name" value="HIBADH"/>
    <property type="match status" value="1"/>
</dbReference>
<keyword evidence="10" id="KW-1185">Reference proteome</keyword>
<evidence type="ECO:0000313" key="10">
    <source>
        <dbReference type="Proteomes" id="UP000644693"/>
    </source>
</evidence>
<evidence type="ECO:0000259" key="7">
    <source>
        <dbReference type="Pfam" id="PF03446"/>
    </source>
</evidence>
<evidence type="ECO:0000313" key="9">
    <source>
        <dbReference type="EMBL" id="GHD27181.1"/>
    </source>
</evidence>
<accession>A0A918XEK1</accession>
<dbReference type="InterPro" id="IPR036291">
    <property type="entry name" value="NAD(P)-bd_dom_sf"/>
</dbReference>
<keyword evidence="2 6" id="KW-0101">Branched-chain amino acid catabolism</keyword>
<feature type="domain" description="3-hydroxyisobutyrate dehydrogenase-like NAD-binding" evidence="8">
    <location>
        <begin position="165"/>
        <end position="290"/>
    </location>
</feature>
<protein>
    <recommendedName>
        <fullName evidence="6">3-hydroxyisobutyrate dehydrogenase</fullName>
        <shortName evidence="6">HIBADH</shortName>
        <ecNumber evidence="6">1.1.1.31</ecNumber>
    </recommendedName>
</protein>
<dbReference type="Pfam" id="PF03446">
    <property type="entry name" value="NAD_binding_2"/>
    <property type="match status" value="1"/>
</dbReference>
<feature type="domain" description="6-phosphogluconate dehydrogenase NADP-binding" evidence="7">
    <location>
        <begin position="4"/>
        <end position="162"/>
    </location>
</feature>
<evidence type="ECO:0000256" key="6">
    <source>
        <dbReference type="RuleBase" id="RU910714"/>
    </source>
</evidence>
<keyword evidence="4 6" id="KW-0520">NAD</keyword>
<dbReference type="Gene3D" id="1.10.1040.10">
    <property type="entry name" value="N-(1-d-carboxylethyl)-l-norvaline Dehydrogenase, domain 2"/>
    <property type="match status" value="1"/>
</dbReference>
<evidence type="ECO:0000256" key="5">
    <source>
        <dbReference type="PIRSR" id="PIRSR000103-1"/>
    </source>
</evidence>
<feature type="active site" evidence="5">
    <location>
        <position position="171"/>
    </location>
</feature>
<dbReference type="EC" id="1.1.1.31" evidence="6"/>
<gene>
    <name evidence="9" type="ORF">GCM10007053_05120</name>
</gene>
<evidence type="ECO:0000259" key="8">
    <source>
        <dbReference type="Pfam" id="PF14833"/>
    </source>
</evidence>
<comment type="similarity">
    <text evidence="1 6">Belongs to the HIBADH-related family.</text>
</comment>
<comment type="pathway">
    <text evidence="6">Amino-acid degradation; L-valine degradation.</text>
</comment>
<dbReference type="InterPro" id="IPR008927">
    <property type="entry name" value="6-PGluconate_DH-like_C_sf"/>
</dbReference>
<dbReference type="InterPro" id="IPR006115">
    <property type="entry name" value="6PGDH_NADP-bd"/>
</dbReference>
<dbReference type="InterPro" id="IPR011548">
    <property type="entry name" value="HIBADH"/>
</dbReference>
<name>A0A918XEK1_9GAMM</name>
<evidence type="ECO:0000256" key="4">
    <source>
        <dbReference type="ARBA" id="ARBA00023027"/>
    </source>
</evidence>
<comment type="catalytic activity">
    <reaction evidence="6">
        <text>3-hydroxy-2-methylpropanoate + NAD(+) = 2-methyl-3-oxopropanoate + NADH + H(+)</text>
        <dbReference type="Rhea" id="RHEA:17681"/>
        <dbReference type="ChEBI" id="CHEBI:11805"/>
        <dbReference type="ChEBI" id="CHEBI:15378"/>
        <dbReference type="ChEBI" id="CHEBI:57540"/>
        <dbReference type="ChEBI" id="CHEBI:57700"/>
        <dbReference type="ChEBI" id="CHEBI:57945"/>
        <dbReference type="EC" id="1.1.1.31"/>
    </reaction>
</comment>
<reference evidence="9" key="2">
    <citation type="submission" date="2020-09" db="EMBL/GenBank/DDBJ databases">
        <authorList>
            <person name="Sun Q."/>
            <person name="Kim S."/>
        </authorList>
    </citation>
    <scope>NUCLEOTIDE SEQUENCE</scope>
    <source>
        <strain evidence="9">KCTC 23430</strain>
    </source>
</reference>
<dbReference type="GO" id="GO:0009083">
    <property type="term" value="P:branched-chain amino acid catabolic process"/>
    <property type="evidence" value="ECO:0007669"/>
    <property type="project" value="UniProtKB-KW"/>
</dbReference>
<dbReference type="FunFam" id="1.10.1040.10:FF:000006">
    <property type="entry name" value="3-hydroxyisobutyrate dehydrogenase"/>
    <property type="match status" value="1"/>
</dbReference>
<dbReference type="PANTHER" id="PTHR22981:SF7">
    <property type="entry name" value="3-HYDROXYISOBUTYRATE DEHYDROGENASE, MITOCHONDRIAL"/>
    <property type="match status" value="1"/>
</dbReference>
<evidence type="ECO:0000256" key="1">
    <source>
        <dbReference type="ARBA" id="ARBA00009080"/>
    </source>
</evidence>
<dbReference type="AlphaFoldDB" id="A0A918XEK1"/>
<dbReference type="Pfam" id="PF14833">
    <property type="entry name" value="NAD_binding_11"/>
    <property type="match status" value="1"/>
</dbReference>
<dbReference type="PANTHER" id="PTHR22981">
    <property type="entry name" value="3-HYDROXYISOBUTYRATE DEHYDROGENASE-RELATED"/>
    <property type="match status" value="1"/>
</dbReference>
<dbReference type="InterPro" id="IPR029154">
    <property type="entry name" value="HIBADH-like_NADP-bd"/>
</dbReference>
<dbReference type="InterPro" id="IPR013328">
    <property type="entry name" value="6PGD_dom2"/>
</dbReference>
<dbReference type="GO" id="GO:0051287">
    <property type="term" value="F:NAD binding"/>
    <property type="evidence" value="ECO:0007669"/>
    <property type="project" value="InterPro"/>
</dbReference>
<dbReference type="RefSeq" id="WP_189474870.1">
    <property type="nucleotide sequence ID" value="NZ_BMYM01000001.1"/>
</dbReference>